<accession>A0A561EU63</accession>
<sequence length="257" mass="28170">MTAPEESTFADLGKVLVIIPTYNEAENVERITSRVRTAVPEVHVLVADDNSPDGTGELADKIAAEDDHVHVMHRKGKEGLGAAYLAGFRWGIDNGYDVLVEMDADGSHQPEELHRLLTALRTADLVQGSRWVPGGKVVNWPKSRLLISRGGSLYSRLMLGVPIKDVTGGYRAFRKETLLGLGMDEVASAGYCFQVDLAWRTVKAGFKVVEVPITFVEREFGASKMSRAILVEALWRVTGWGIGSRIQKLTGKKPGKK</sequence>
<dbReference type="AlphaFoldDB" id="A0A561EU63"/>
<keyword evidence="3 5" id="KW-0808">Transferase</keyword>
<dbReference type="FunFam" id="3.90.550.10:FF:000122">
    <property type="entry name" value="Dolichol-phosphate mannosyltransferase subunit 1"/>
    <property type="match status" value="1"/>
</dbReference>
<comment type="similarity">
    <text evidence="1">Belongs to the glycosyltransferase 2 family.</text>
</comment>
<dbReference type="EMBL" id="VIVR01000001">
    <property type="protein sequence ID" value="TWE19111.1"/>
    <property type="molecule type" value="Genomic_DNA"/>
</dbReference>
<keyword evidence="2 5" id="KW-0328">Glycosyltransferase</keyword>
<dbReference type="GO" id="GO:0016020">
    <property type="term" value="C:membrane"/>
    <property type="evidence" value="ECO:0007669"/>
    <property type="project" value="GOC"/>
</dbReference>
<dbReference type="Proteomes" id="UP000318416">
    <property type="component" value="Unassembled WGS sequence"/>
</dbReference>
<protein>
    <submittedName>
        <fullName evidence="5">Dolichol-phosphate mannosyltransferase</fullName>
    </submittedName>
</protein>
<keyword evidence="6" id="KW-1185">Reference proteome</keyword>
<dbReference type="Gene3D" id="3.90.550.10">
    <property type="entry name" value="Spore Coat Polysaccharide Biosynthesis Protein SpsA, Chain A"/>
    <property type="match status" value="1"/>
</dbReference>
<evidence type="ECO:0000256" key="1">
    <source>
        <dbReference type="ARBA" id="ARBA00006739"/>
    </source>
</evidence>
<organism evidence="5 6">
    <name type="scientific">Kitasatospora atroaurantiaca</name>
    <dbReference type="NCBI Taxonomy" id="285545"/>
    <lineage>
        <taxon>Bacteria</taxon>
        <taxon>Bacillati</taxon>
        <taxon>Actinomycetota</taxon>
        <taxon>Actinomycetes</taxon>
        <taxon>Kitasatosporales</taxon>
        <taxon>Streptomycetaceae</taxon>
        <taxon>Kitasatospora</taxon>
    </lineage>
</organism>
<dbReference type="PANTHER" id="PTHR43398">
    <property type="entry name" value="DOLICHOL-PHOSPHATE MANNOSYLTRANSFERASE SUBUNIT 1"/>
    <property type="match status" value="1"/>
</dbReference>
<dbReference type="RefSeq" id="WP_246192753.1">
    <property type="nucleotide sequence ID" value="NZ_VIVR01000001.1"/>
</dbReference>
<dbReference type="PANTHER" id="PTHR43398:SF1">
    <property type="entry name" value="DOLICHOL-PHOSPHATE MANNOSYLTRANSFERASE SUBUNIT 1"/>
    <property type="match status" value="1"/>
</dbReference>
<dbReference type="InterPro" id="IPR039528">
    <property type="entry name" value="DPM1-like"/>
</dbReference>
<name>A0A561EU63_9ACTN</name>
<dbReference type="SUPFAM" id="SSF53448">
    <property type="entry name" value="Nucleotide-diphospho-sugar transferases"/>
    <property type="match status" value="1"/>
</dbReference>
<dbReference type="Pfam" id="PF00535">
    <property type="entry name" value="Glycos_transf_2"/>
    <property type="match status" value="1"/>
</dbReference>
<dbReference type="GO" id="GO:0009247">
    <property type="term" value="P:glycolipid biosynthetic process"/>
    <property type="evidence" value="ECO:0007669"/>
    <property type="project" value="TreeGrafter"/>
</dbReference>
<evidence type="ECO:0000313" key="5">
    <source>
        <dbReference type="EMBL" id="TWE19111.1"/>
    </source>
</evidence>
<proteinExistence type="inferred from homology"/>
<feature type="domain" description="Glycosyltransferase 2-like" evidence="4">
    <location>
        <begin position="17"/>
        <end position="177"/>
    </location>
</feature>
<evidence type="ECO:0000313" key="6">
    <source>
        <dbReference type="Proteomes" id="UP000318416"/>
    </source>
</evidence>
<evidence type="ECO:0000256" key="3">
    <source>
        <dbReference type="ARBA" id="ARBA00022679"/>
    </source>
</evidence>
<dbReference type="CDD" id="cd06442">
    <property type="entry name" value="DPM1_like"/>
    <property type="match status" value="1"/>
</dbReference>
<dbReference type="InterPro" id="IPR029044">
    <property type="entry name" value="Nucleotide-diphossugar_trans"/>
</dbReference>
<comment type="caution">
    <text evidence="5">The sequence shown here is derived from an EMBL/GenBank/DDBJ whole genome shotgun (WGS) entry which is preliminary data.</text>
</comment>
<dbReference type="InterPro" id="IPR001173">
    <property type="entry name" value="Glyco_trans_2-like"/>
</dbReference>
<evidence type="ECO:0000259" key="4">
    <source>
        <dbReference type="Pfam" id="PF00535"/>
    </source>
</evidence>
<gene>
    <name evidence="5" type="ORF">FB465_4214</name>
</gene>
<reference evidence="5 6" key="1">
    <citation type="submission" date="2019-06" db="EMBL/GenBank/DDBJ databases">
        <title>Sequencing the genomes of 1000 actinobacteria strains.</title>
        <authorList>
            <person name="Klenk H.-P."/>
        </authorList>
    </citation>
    <scope>NUCLEOTIDE SEQUENCE [LARGE SCALE GENOMIC DNA]</scope>
    <source>
        <strain evidence="5 6">DSM 41649</strain>
    </source>
</reference>
<dbReference type="GO" id="GO:0004582">
    <property type="term" value="F:dolichyl-phosphate beta-D-mannosyltransferase activity"/>
    <property type="evidence" value="ECO:0007669"/>
    <property type="project" value="InterPro"/>
</dbReference>
<evidence type="ECO:0000256" key="2">
    <source>
        <dbReference type="ARBA" id="ARBA00022676"/>
    </source>
</evidence>